<proteinExistence type="predicted"/>
<dbReference type="Gene3D" id="3.40.50.1820">
    <property type="entry name" value="alpha/beta hydrolase"/>
    <property type="match status" value="1"/>
</dbReference>
<dbReference type="AlphaFoldDB" id="A0A7C8IN09"/>
<dbReference type="Pfam" id="PF07859">
    <property type="entry name" value="Abhydrolase_3"/>
    <property type="match status" value="1"/>
</dbReference>
<dbReference type="PANTHER" id="PTHR48081:SF8">
    <property type="entry name" value="ALPHA_BETA HYDROLASE FOLD-3 DOMAIN-CONTAINING PROTEIN-RELATED"/>
    <property type="match status" value="1"/>
</dbReference>
<organism evidence="3 4">
    <name type="scientific">Xylaria multiplex</name>
    <dbReference type="NCBI Taxonomy" id="323545"/>
    <lineage>
        <taxon>Eukaryota</taxon>
        <taxon>Fungi</taxon>
        <taxon>Dikarya</taxon>
        <taxon>Ascomycota</taxon>
        <taxon>Pezizomycotina</taxon>
        <taxon>Sordariomycetes</taxon>
        <taxon>Xylariomycetidae</taxon>
        <taxon>Xylariales</taxon>
        <taxon>Xylariaceae</taxon>
        <taxon>Xylaria</taxon>
    </lineage>
</organism>
<dbReference type="EMBL" id="WUBL01000120">
    <property type="protein sequence ID" value="KAF2965263.1"/>
    <property type="molecule type" value="Genomic_DNA"/>
</dbReference>
<feature type="domain" description="Alpha/beta hydrolase fold-3" evidence="2">
    <location>
        <begin position="90"/>
        <end position="301"/>
    </location>
</feature>
<gene>
    <name evidence="3" type="ORF">GQX73_g8300</name>
</gene>
<name>A0A7C8IN09_9PEZI</name>
<sequence>MATPCPFDSELERLLAAAPPEFTATLTPQALPFLATIYSATPKQTSAEFIGGRAIQAVNYSIPGYKGAEIDITILSRKNRGPVTKAPAFYFIHGGGMIMGHPLICAEFVLPYIEQFDGVFATVDYRLAPKHPDPVPVEDCYAGLVWLSTQGEKLGFDPKRIMIMGSSAGGGLAAGVSLLARDRSGPHIAWQLLAAPMIDDRNVTLSSRQYEGHGVWNAASNQTGWGAYLGDRVGGPDVSIYAAPARAVDSELGLANLPPTYLDVGSAEVFRDETVAFANGIWAAGGSADLHVWAGAFHGFDMPIWETARLTQDALAARHNWVRRMVEWDPVS</sequence>
<keyword evidence="4" id="KW-1185">Reference proteome</keyword>
<comment type="caution">
    <text evidence="3">The sequence shown here is derived from an EMBL/GenBank/DDBJ whole genome shotgun (WGS) entry which is preliminary data.</text>
</comment>
<dbReference type="InterPro" id="IPR029058">
    <property type="entry name" value="AB_hydrolase_fold"/>
</dbReference>
<evidence type="ECO:0000259" key="2">
    <source>
        <dbReference type="Pfam" id="PF07859"/>
    </source>
</evidence>
<dbReference type="InterPro" id="IPR013094">
    <property type="entry name" value="AB_hydrolase_3"/>
</dbReference>
<evidence type="ECO:0000313" key="4">
    <source>
        <dbReference type="Proteomes" id="UP000481858"/>
    </source>
</evidence>
<protein>
    <recommendedName>
        <fullName evidence="2">Alpha/beta hydrolase fold-3 domain-containing protein</fullName>
    </recommendedName>
</protein>
<evidence type="ECO:0000313" key="3">
    <source>
        <dbReference type="EMBL" id="KAF2965263.1"/>
    </source>
</evidence>
<accession>A0A7C8IN09</accession>
<evidence type="ECO:0000256" key="1">
    <source>
        <dbReference type="ARBA" id="ARBA00022801"/>
    </source>
</evidence>
<reference evidence="3 4" key="1">
    <citation type="submission" date="2019-12" db="EMBL/GenBank/DDBJ databases">
        <title>Draft genome sequence of the ascomycete Xylaria multiplex DSM 110363.</title>
        <authorList>
            <person name="Buettner E."/>
            <person name="Kellner H."/>
        </authorList>
    </citation>
    <scope>NUCLEOTIDE SEQUENCE [LARGE SCALE GENOMIC DNA]</scope>
    <source>
        <strain evidence="3 4">DSM 110363</strain>
    </source>
</reference>
<dbReference type="Proteomes" id="UP000481858">
    <property type="component" value="Unassembled WGS sequence"/>
</dbReference>
<dbReference type="InParanoid" id="A0A7C8IN09"/>
<dbReference type="InterPro" id="IPR050300">
    <property type="entry name" value="GDXG_lipolytic_enzyme"/>
</dbReference>
<dbReference type="GO" id="GO:0016787">
    <property type="term" value="F:hydrolase activity"/>
    <property type="evidence" value="ECO:0007669"/>
    <property type="project" value="UniProtKB-KW"/>
</dbReference>
<dbReference type="SUPFAM" id="SSF53474">
    <property type="entry name" value="alpha/beta-Hydrolases"/>
    <property type="match status" value="1"/>
</dbReference>
<keyword evidence="1" id="KW-0378">Hydrolase</keyword>
<dbReference type="OrthoDB" id="433474at2759"/>
<dbReference type="PANTHER" id="PTHR48081">
    <property type="entry name" value="AB HYDROLASE SUPERFAMILY PROTEIN C4A8.06C"/>
    <property type="match status" value="1"/>
</dbReference>